<proteinExistence type="predicted"/>
<gene>
    <name evidence="2" type="ORF">FB561_1177</name>
</gene>
<dbReference type="GO" id="GO:0008168">
    <property type="term" value="F:methyltransferase activity"/>
    <property type="evidence" value="ECO:0007669"/>
    <property type="project" value="UniProtKB-KW"/>
</dbReference>
<dbReference type="InterPro" id="IPR009725">
    <property type="entry name" value="3_dmu_93_MTrfase"/>
</dbReference>
<dbReference type="CDD" id="cd06588">
    <property type="entry name" value="PhnB_like"/>
    <property type="match status" value="1"/>
</dbReference>
<keyword evidence="2" id="KW-0489">Methyltransferase</keyword>
<dbReference type="PIRSF" id="PIRSF021700">
    <property type="entry name" value="3_dmu_93_MTrfase"/>
    <property type="match status" value="1"/>
</dbReference>
<comment type="caution">
    <text evidence="2">The sequence shown here is derived from an EMBL/GenBank/DDBJ whole genome shotgun (WGS) entry which is preliminary data.</text>
</comment>
<feature type="domain" description="PhnB-like" evidence="1">
    <location>
        <begin position="4"/>
        <end position="109"/>
    </location>
</feature>
<dbReference type="SUPFAM" id="SSF54593">
    <property type="entry name" value="Glyoxalase/Bleomycin resistance protein/Dihydroxybiphenyl dioxygenase"/>
    <property type="match status" value="1"/>
</dbReference>
<protein>
    <submittedName>
        <fullName evidence="2">Putative 3-demethylubiquinone-9 3-methyltransferase (Glyoxalase superfamily)</fullName>
    </submittedName>
</protein>
<dbReference type="InterPro" id="IPR028973">
    <property type="entry name" value="PhnB-like"/>
</dbReference>
<dbReference type="Proteomes" id="UP000318380">
    <property type="component" value="Unassembled WGS sequence"/>
</dbReference>
<dbReference type="EMBL" id="VIVK01000001">
    <property type="protein sequence ID" value="TWD80105.1"/>
    <property type="molecule type" value="Genomic_DNA"/>
</dbReference>
<evidence type="ECO:0000313" key="2">
    <source>
        <dbReference type="EMBL" id="TWD80105.1"/>
    </source>
</evidence>
<dbReference type="PANTHER" id="PTHR33990">
    <property type="entry name" value="PROTEIN YJDN-RELATED"/>
    <property type="match status" value="1"/>
</dbReference>
<dbReference type="OrthoDB" id="9806473at2"/>
<evidence type="ECO:0000313" key="3">
    <source>
        <dbReference type="Proteomes" id="UP000318380"/>
    </source>
</evidence>
<keyword evidence="2" id="KW-0830">Ubiquinone</keyword>
<sequence length="157" mass="16901">MRTSTLLWFDNQAEQAAEYYTKLFPASRILHRQRAANGQVSTVTFEVAGQRLVAYNGSVPLTFTPAIALYVECDSQHDIDTAWSGLTDGGTEGPGGSLTDRFGVTWHVVPRTLGELLADAAPDCAEQILTDLHAMTKISVQGLIDAGARAAVHRALS</sequence>
<accession>A0A561BMK7</accession>
<dbReference type="Gene3D" id="3.10.180.10">
    <property type="entry name" value="2,3-Dihydroxybiphenyl 1,2-Dioxygenase, domain 1"/>
    <property type="match status" value="1"/>
</dbReference>
<dbReference type="RefSeq" id="WP_145803823.1">
    <property type="nucleotide sequence ID" value="NZ_VIVK01000001.1"/>
</dbReference>
<dbReference type="GO" id="GO:0032259">
    <property type="term" value="P:methylation"/>
    <property type="evidence" value="ECO:0007669"/>
    <property type="project" value="UniProtKB-KW"/>
</dbReference>
<name>A0A561BMK7_9ACTN</name>
<reference evidence="2 3" key="1">
    <citation type="submission" date="2019-06" db="EMBL/GenBank/DDBJ databases">
        <title>Sequencing the genomes of 1000 actinobacteria strains.</title>
        <authorList>
            <person name="Klenk H.-P."/>
        </authorList>
    </citation>
    <scope>NUCLEOTIDE SEQUENCE [LARGE SCALE GENOMIC DNA]</scope>
    <source>
        <strain evidence="2 3">DSM 24683</strain>
    </source>
</reference>
<dbReference type="Pfam" id="PF06983">
    <property type="entry name" value="3-dmu-9_3-mt"/>
    <property type="match status" value="1"/>
</dbReference>
<dbReference type="AlphaFoldDB" id="A0A561BMK7"/>
<keyword evidence="2" id="KW-0808">Transferase</keyword>
<evidence type="ECO:0000259" key="1">
    <source>
        <dbReference type="Pfam" id="PF06983"/>
    </source>
</evidence>
<organism evidence="2 3">
    <name type="scientific">Kribbella amoyensis</name>
    <dbReference type="NCBI Taxonomy" id="996641"/>
    <lineage>
        <taxon>Bacteria</taxon>
        <taxon>Bacillati</taxon>
        <taxon>Actinomycetota</taxon>
        <taxon>Actinomycetes</taxon>
        <taxon>Propionibacteriales</taxon>
        <taxon>Kribbellaceae</taxon>
        <taxon>Kribbella</taxon>
    </lineage>
</organism>
<keyword evidence="3" id="KW-1185">Reference proteome</keyword>
<dbReference type="InterPro" id="IPR029068">
    <property type="entry name" value="Glyas_Bleomycin-R_OHBP_Dase"/>
</dbReference>